<accession>A0A8S3CW63</accession>
<evidence type="ECO:0000313" key="4">
    <source>
        <dbReference type="Proteomes" id="UP000681720"/>
    </source>
</evidence>
<dbReference type="Proteomes" id="UP000681720">
    <property type="component" value="Unassembled WGS sequence"/>
</dbReference>
<proteinExistence type="predicted"/>
<dbReference type="Proteomes" id="UP000681967">
    <property type="component" value="Unassembled WGS sequence"/>
</dbReference>
<organism evidence="3 4">
    <name type="scientific">Rotaria magnacalcarata</name>
    <dbReference type="NCBI Taxonomy" id="392030"/>
    <lineage>
        <taxon>Eukaryota</taxon>
        <taxon>Metazoa</taxon>
        <taxon>Spiralia</taxon>
        <taxon>Gnathifera</taxon>
        <taxon>Rotifera</taxon>
        <taxon>Eurotatoria</taxon>
        <taxon>Bdelloidea</taxon>
        <taxon>Philodinida</taxon>
        <taxon>Philodinidae</taxon>
        <taxon>Rotaria</taxon>
    </lineage>
</organism>
<evidence type="ECO:0000313" key="2">
    <source>
        <dbReference type="EMBL" id="CAF4522244.1"/>
    </source>
</evidence>
<name>A0A8S3CW63_9BILA</name>
<evidence type="ECO:0000256" key="1">
    <source>
        <dbReference type="SAM" id="MobiDB-lite"/>
    </source>
</evidence>
<feature type="non-terminal residue" evidence="3">
    <location>
        <position position="34"/>
    </location>
</feature>
<gene>
    <name evidence="2" type="ORF">BYL167_LOCUS36961</name>
    <name evidence="3" type="ORF">GIL414_LOCUS53054</name>
</gene>
<evidence type="ECO:0000313" key="3">
    <source>
        <dbReference type="EMBL" id="CAF4925877.1"/>
    </source>
</evidence>
<protein>
    <submittedName>
        <fullName evidence="3">Uncharacterized protein</fullName>
    </submittedName>
</protein>
<dbReference type="AlphaFoldDB" id="A0A8S3CW63"/>
<comment type="caution">
    <text evidence="3">The sequence shown here is derived from an EMBL/GenBank/DDBJ whole genome shotgun (WGS) entry which is preliminary data.</text>
</comment>
<sequence length="34" mass="3512">MTERDSLLGGAPPPYPSVDPSHNPEHSSASSPPP</sequence>
<reference evidence="3" key="1">
    <citation type="submission" date="2021-02" db="EMBL/GenBank/DDBJ databases">
        <authorList>
            <person name="Nowell W R."/>
        </authorList>
    </citation>
    <scope>NUCLEOTIDE SEQUENCE</scope>
</reference>
<dbReference type="EMBL" id="CAJOBJ010183192">
    <property type="protein sequence ID" value="CAF4925877.1"/>
    <property type="molecule type" value="Genomic_DNA"/>
</dbReference>
<dbReference type="EMBL" id="CAJOBH010082163">
    <property type="protein sequence ID" value="CAF4522244.1"/>
    <property type="molecule type" value="Genomic_DNA"/>
</dbReference>
<feature type="region of interest" description="Disordered" evidence="1">
    <location>
        <begin position="1"/>
        <end position="34"/>
    </location>
</feature>